<protein>
    <recommendedName>
        <fullName evidence="4">homogentisate 1,2-dioxygenase</fullName>
        <ecNumber evidence="4">1.13.11.5</ecNumber>
    </recommendedName>
</protein>
<keyword evidence="6" id="KW-0828">Tyrosine catabolism</keyword>
<comment type="caution">
    <text evidence="15">The sequence shown here is derived from an EMBL/GenBank/DDBJ whole genome shotgun (WGS) entry which is preliminary data.</text>
</comment>
<dbReference type="STRING" id="5454.A0A162W1N1"/>
<dbReference type="InterPro" id="IPR046451">
    <property type="entry name" value="HgmA_C"/>
</dbReference>
<dbReference type="CDD" id="cd07000">
    <property type="entry name" value="cupin_HGO_N"/>
    <property type="match status" value="1"/>
</dbReference>
<dbReference type="EC" id="1.13.11.5" evidence="4"/>
<dbReference type="PANTHER" id="PTHR11056:SF5">
    <property type="entry name" value="HOMOGENTISATE 1,2-DIOXYGENASE"/>
    <property type="match status" value="1"/>
</dbReference>
<evidence type="ECO:0000256" key="8">
    <source>
        <dbReference type="ARBA" id="ARBA00023002"/>
    </source>
</evidence>
<comment type="similarity">
    <text evidence="3">Belongs to the homogentisate dioxygenase family.</text>
</comment>
<evidence type="ECO:0000256" key="7">
    <source>
        <dbReference type="ARBA" id="ARBA00022964"/>
    </source>
</evidence>
<dbReference type="Proteomes" id="UP000076837">
    <property type="component" value="Unassembled WGS sequence"/>
</dbReference>
<evidence type="ECO:0000256" key="4">
    <source>
        <dbReference type="ARBA" id="ARBA00013127"/>
    </source>
</evidence>
<evidence type="ECO:0000256" key="3">
    <source>
        <dbReference type="ARBA" id="ARBA00007757"/>
    </source>
</evidence>
<dbReference type="InterPro" id="IPR005708">
    <property type="entry name" value="Homogentis_dOase"/>
</dbReference>
<dbReference type="Gene3D" id="2.60.120.10">
    <property type="entry name" value="Jelly Rolls"/>
    <property type="match status" value="1"/>
</dbReference>
<evidence type="ECO:0000259" key="14">
    <source>
        <dbReference type="Pfam" id="PF20510"/>
    </source>
</evidence>
<feature type="domain" description="Homogentisate 1,2-dioxygenase N-terminal" evidence="14">
    <location>
        <begin position="112"/>
        <end position="389"/>
    </location>
</feature>
<comment type="pathway">
    <text evidence="2">Amino-acid degradation; L-phenylalanine degradation; acetoacetate and fumarate from L-phenylalanine: step 4/6.</text>
</comment>
<dbReference type="GO" id="GO:0006572">
    <property type="term" value="P:L-tyrosine catabolic process"/>
    <property type="evidence" value="ECO:0007669"/>
    <property type="project" value="UniProtKB-KW"/>
</dbReference>
<feature type="active site" description="Proton acceptor" evidence="11">
    <location>
        <position position="402"/>
    </location>
</feature>
<gene>
    <name evidence="15" type="ORF">ST47_g10013</name>
</gene>
<sequence length="584" mass="65091">MIVSQKQIRQADVLTIAPPGHYPDPQDGDIKPANGIFKTLASSMTINDGGSAGMSNTSLENTARHQTMENHAPATVEPTLQERVPATDPQKVFHYTDLQRTKPTRANDPYDYLVGFGNRHESEVIPGALPVAQYNPQDRGFGLYTEGLTYSFFAAPRHSNMSTFMYRARPSAAHRGYRSVDSKSNVENCFLSLNPKVKTLPAQAEWSPFPLPTAGDEIDFTDGLHTLGGSGDPNLREGVALSIYAFNKNMDGKAYCNTDGDFLIVAQLGNLNIQTEMGRLFLQPGEICVIQRSIRFRVDLGPDVAVARGYIIEVWGSTWELPDLGPIGGHGLANARDFLFPKAYIDEDLHRDFTVVVKNNGQHMAIDQDHSPFDVVAWHGNAVPYKYDLTKFASQNATSVDHTDPCINTVLTARSRDPNTSLVDFLWFGPRWDVASNTFRPPYFHRNAASEFLACLYGKGLSRSDDFRPGGASYDGGNTPHGGFDDSYVMNSKKPTVNQPERILEEQMTIMVETSRTLLFTEWARKSCGVLQEQGTNPAVWDRLPDNFSANPRVKEMLKRAKEDEAAERARIDFYHNVNLWNRS</sequence>
<keyword evidence="9 12" id="KW-0408">Iron</keyword>
<evidence type="ECO:0000313" key="16">
    <source>
        <dbReference type="Proteomes" id="UP000076837"/>
    </source>
</evidence>
<evidence type="ECO:0000256" key="9">
    <source>
        <dbReference type="ARBA" id="ARBA00023004"/>
    </source>
</evidence>
<proteinExistence type="inferred from homology"/>
<evidence type="ECO:0000256" key="6">
    <source>
        <dbReference type="ARBA" id="ARBA00022878"/>
    </source>
</evidence>
<evidence type="ECO:0000256" key="2">
    <source>
        <dbReference type="ARBA" id="ARBA00004704"/>
    </source>
</evidence>
<dbReference type="InterPro" id="IPR046452">
    <property type="entry name" value="HgmA_N"/>
</dbReference>
<dbReference type="InterPro" id="IPR011051">
    <property type="entry name" value="RmlC_Cupin_sf"/>
</dbReference>
<dbReference type="Pfam" id="PF04209">
    <property type="entry name" value="HgmA_C"/>
    <property type="match status" value="1"/>
</dbReference>
<dbReference type="SUPFAM" id="SSF51182">
    <property type="entry name" value="RmlC-like cupins"/>
    <property type="match status" value="1"/>
</dbReference>
<keyword evidence="7 15" id="KW-0223">Dioxygenase</keyword>
<dbReference type="PANTHER" id="PTHR11056">
    <property type="entry name" value="HOMOGENTISATE 1,2-DIOXYGENASE"/>
    <property type="match status" value="1"/>
</dbReference>
<feature type="binding site" evidence="12">
    <location>
        <position position="451"/>
    </location>
    <ligand>
        <name>Fe cation</name>
        <dbReference type="ChEBI" id="CHEBI:24875"/>
    </ligand>
</feature>
<dbReference type="Pfam" id="PF20510">
    <property type="entry name" value="HgmA_N"/>
    <property type="match status" value="1"/>
</dbReference>
<comment type="cofactor">
    <cofactor evidence="1 12">
        <name>Fe cation</name>
        <dbReference type="ChEBI" id="CHEBI:24875"/>
    </cofactor>
</comment>
<evidence type="ECO:0000256" key="12">
    <source>
        <dbReference type="PIRSR" id="PIRSR605708-2"/>
    </source>
</evidence>
<dbReference type="EMBL" id="JYNV01000322">
    <property type="protein sequence ID" value="KZM18736.1"/>
    <property type="molecule type" value="Genomic_DNA"/>
</dbReference>
<feature type="binding site" evidence="12">
    <location>
        <position position="481"/>
    </location>
    <ligand>
        <name>homogentisate</name>
        <dbReference type="ChEBI" id="CHEBI:16169"/>
    </ligand>
</feature>
<evidence type="ECO:0000313" key="15">
    <source>
        <dbReference type="EMBL" id="KZM18736.1"/>
    </source>
</evidence>
<organism evidence="15 16">
    <name type="scientific">Didymella rabiei</name>
    <name type="common">Chickpea ascochyta blight fungus</name>
    <name type="synonym">Mycosphaerella rabiei</name>
    <dbReference type="NCBI Taxonomy" id="5454"/>
    <lineage>
        <taxon>Eukaryota</taxon>
        <taxon>Fungi</taxon>
        <taxon>Dikarya</taxon>
        <taxon>Ascomycota</taxon>
        <taxon>Pezizomycotina</taxon>
        <taxon>Dothideomycetes</taxon>
        <taxon>Pleosporomycetidae</taxon>
        <taxon>Pleosporales</taxon>
        <taxon>Pleosporineae</taxon>
        <taxon>Didymellaceae</taxon>
        <taxon>Ascochyta</taxon>
    </lineage>
</organism>
<dbReference type="GO" id="GO:0004411">
    <property type="term" value="F:homogentisate 1,2-dioxygenase activity"/>
    <property type="evidence" value="ECO:0007669"/>
    <property type="project" value="UniProtKB-EC"/>
</dbReference>
<accession>A0A162W1N1</accession>
<feature type="binding site" evidence="12">
    <location>
        <position position="445"/>
    </location>
    <ligand>
        <name>Fe cation</name>
        <dbReference type="ChEBI" id="CHEBI:24875"/>
    </ligand>
</feature>
<keyword evidence="16" id="KW-1185">Reference proteome</keyword>
<keyword evidence="5 12" id="KW-0479">Metal-binding</keyword>
<dbReference type="AlphaFoldDB" id="A0A162W1N1"/>
<evidence type="ECO:0000256" key="5">
    <source>
        <dbReference type="ARBA" id="ARBA00022723"/>
    </source>
</evidence>
<evidence type="ECO:0000256" key="1">
    <source>
        <dbReference type="ARBA" id="ARBA00001962"/>
    </source>
</evidence>
<keyword evidence="10" id="KW-0585">Phenylalanine catabolism</keyword>
<evidence type="ECO:0000256" key="10">
    <source>
        <dbReference type="ARBA" id="ARBA00023232"/>
    </source>
</evidence>
<dbReference type="GO" id="GO:0046872">
    <property type="term" value="F:metal ion binding"/>
    <property type="evidence" value="ECO:0007669"/>
    <property type="project" value="UniProtKB-KW"/>
</dbReference>
<dbReference type="GO" id="GO:0005737">
    <property type="term" value="C:cytoplasm"/>
    <property type="evidence" value="ECO:0007669"/>
    <property type="project" value="TreeGrafter"/>
</dbReference>
<dbReference type="InterPro" id="IPR014710">
    <property type="entry name" value="RmlC-like_jellyroll"/>
</dbReference>
<dbReference type="UniPathway" id="UPA00139">
    <property type="reaction ID" value="UER00339"/>
</dbReference>
<name>A0A162W1N1_DIDRA</name>
<feature type="binding site" evidence="12">
    <location>
        <position position="481"/>
    </location>
    <ligand>
        <name>Fe cation</name>
        <dbReference type="ChEBI" id="CHEBI:24875"/>
    </ligand>
</feature>
<feature type="domain" description="Homogentisate 1,2-dioxygenase C-terminal" evidence="13">
    <location>
        <begin position="391"/>
        <end position="546"/>
    </location>
</feature>
<evidence type="ECO:0000256" key="11">
    <source>
        <dbReference type="PIRSR" id="PIRSR605708-1"/>
    </source>
</evidence>
<dbReference type="FunFam" id="2.60.120.10:FF:000034">
    <property type="entry name" value="Homogentisate 1,2-dioxygenase"/>
    <property type="match status" value="1"/>
</dbReference>
<evidence type="ECO:0000259" key="13">
    <source>
        <dbReference type="Pfam" id="PF04209"/>
    </source>
</evidence>
<dbReference type="GO" id="GO:0006559">
    <property type="term" value="P:L-phenylalanine catabolic process"/>
    <property type="evidence" value="ECO:0007669"/>
    <property type="project" value="UniProtKB-UniPathway"/>
</dbReference>
<reference evidence="15 16" key="1">
    <citation type="journal article" date="2016" name="Sci. Rep.">
        <title>Draft genome sequencing and secretome analysis of fungal phytopathogen Ascochyta rabiei provides insight into the necrotrophic effector repertoire.</title>
        <authorList>
            <person name="Verma S."/>
            <person name="Gazara R.K."/>
            <person name="Nizam S."/>
            <person name="Parween S."/>
            <person name="Chattopadhyay D."/>
            <person name="Verma P.K."/>
        </authorList>
    </citation>
    <scope>NUCLEOTIDE SEQUENCE [LARGE SCALE GENOMIC DNA]</scope>
    <source>
        <strain evidence="15 16">ArDII</strain>
    </source>
</reference>
<keyword evidence="8" id="KW-0560">Oxidoreductase</keyword>